<organism evidence="4 5">
    <name type="scientific">Microthlaspi erraticum</name>
    <dbReference type="NCBI Taxonomy" id="1685480"/>
    <lineage>
        <taxon>Eukaryota</taxon>
        <taxon>Viridiplantae</taxon>
        <taxon>Streptophyta</taxon>
        <taxon>Embryophyta</taxon>
        <taxon>Tracheophyta</taxon>
        <taxon>Spermatophyta</taxon>
        <taxon>Magnoliopsida</taxon>
        <taxon>eudicotyledons</taxon>
        <taxon>Gunneridae</taxon>
        <taxon>Pentapetalae</taxon>
        <taxon>rosids</taxon>
        <taxon>malvids</taxon>
        <taxon>Brassicales</taxon>
        <taxon>Brassicaceae</taxon>
        <taxon>Coluteocarpeae</taxon>
        <taxon>Microthlaspi</taxon>
    </lineage>
</organism>
<feature type="coiled-coil region" evidence="2">
    <location>
        <begin position="292"/>
        <end position="347"/>
    </location>
</feature>
<evidence type="ECO:0000259" key="3">
    <source>
        <dbReference type="PROSITE" id="PS50144"/>
    </source>
</evidence>
<dbReference type="SMART" id="SM00061">
    <property type="entry name" value="MATH"/>
    <property type="match status" value="1"/>
</dbReference>
<feature type="coiled-coil region" evidence="2">
    <location>
        <begin position="440"/>
        <end position="481"/>
    </location>
</feature>
<dbReference type="Gene3D" id="2.60.210.10">
    <property type="entry name" value="Apoptosis, Tumor Necrosis Factor Receptor Associated Protein 2, Chain A"/>
    <property type="match status" value="1"/>
</dbReference>
<dbReference type="InterPro" id="IPR002083">
    <property type="entry name" value="MATH/TRAF_dom"/>
</dbReference>
<keyword evidence="5" id="KW-1185">Reference proteome</keyword>
<dbReference type="InterPro" id="IPR050804">
    <property type="entry name" value="MCC"/>
</dbReference>
<dbReference type="Pfam" id="PF22486">
    <property type="entry name" value="MATH_2"/>
    <property type="match status" value="1"/>
</dbReference>
<dbReference type="AlphaFoldDB" id="A0A6D2IUE2"/>
<dbReference type="CDD" id="cd00121">
    <property type="entry name" value="MATH"/>
    <property type="match status" value="1"/>
</dbReference>
<proteinExistence type="predicted"/>
<evidence type="ECO:0000313" key="5">
    <source>
        <dbReference type="Proteomes" id="UP000467841"/>
    </source>
</evidence>
<comment type="caution">
    <text evidence="4">The sequence shown here is derived from an EMBL/GenBank/DDBJ whole genome shotgun (WGS) entry which is preliminary data.</text>
</comment>
<dbReference type="InterPro" id="IPR008974">
    <property type="entry name" value="TRAF-like"/>
</dbReference>
<gene>
    <name evidence="4" type="ORF">MERR_LOCUS18516</name>
</gene>
<dbReference type="PANTHER" id="PTHR46236">
    <property type="entry name" value="TRAF-LIKE SUPERFAMILY PROTEIN"/>
    <property type="match status" value="1"/>
</dbReference>
<dbReference type="OrthoDB" id="507001at2759"/>
<feature type="domain" description="MATH" evidence="3">
    <location>
        <begin position="6"/>
        <end position="129"/>
    </location>
</feature>
<evidence type="ECO:0000256" key="2">
    <source>
        <dbReference type="SAM" id="Coils"/>
    </source>
</evidence>
<dbReference type="PANTHER" id="PTHR46236:SF12">
    <property type="entry name" value="MATH DOMAIN-CONTAINING PROTEIN"/>
    <property type="match status" value="1"/>
</dbReference>
<evidence type="ECO:0000256" key="1">
    <source>
        <dbReference type="ARBA" id="ARBA00023054"/>
    </source>
</evidence>
<feature type="coiled-coil region" evidence="2">
    <location>
        <begin position="202"/>
        <end position="265"/>
    </location>
</feature>
<keyword evidence="1 2" id="KW-0175">Coiled coil</keyword>
<reference evidence="4" key="1">
    <citation type="submission" date="2020-01" db="EMBL/GenBank/DDBJ databases">
        <authorList>
            <person name="Mishra B."/>
        </authorList>
    </citation>
    <scope>NUCLEOTIDE SEQUENCE [LARGE SCALE GENOMIC DNA]</scope>
</reference>
<dbReference type="EMBL" id="CACVBM020001106">
    <property type="protein sequence ID" value="CAA7031281.1"/>
    <property type="molecule type" value="Genomic_DNA"/>
</dbReference>
<sequence length="497" mass="55977">MESQKQTSFTFEIDNFSGKKGLIRSPIFSSGGCKWYVKVHPKGNLVDDHLALYLCVSNPGSLRLGWKRLASFSFVLLNESAEELLRNPESSSLFCAQVTGWGTSKAVPLEKLQEKGFLEKNKLIVKVEVKVVEVVDQGDATGNEKFDSNGFQVLYSQAVSVTKLFTEQPDIALNLRLKNQSLKTTCMNILLGLIETMDKPPHDISETELRNAQDDLIELTEAGFKLDWLKTKLDEVEKKKSNVQVQKLEEQIKKLTLELNKEKGKADTCAARVLSLEKTVSDFKDGALDLINEVLEHTVLDLKEELLDLNKKLNKEKEESYTCAAKVMSLEQTVMNLKDELNKEKGKSDTCAVKVLSFEQTVLNMRAELNNEKGKSDTSAAKVLSLEQTVSDLKEELKKERHESYGYVAKVILLEETAVMNLEEVLNKEKGKSDTSAAKVLSLEQTVWDLEDELNKEKDESDTLEQTVLNLKAELNKEKAAACSWEVLDYEDLHKDK</sequence>
<accession>A0A6D2IUE2</accession>
<dbReference type="SUPFAM" id="SSF49599">
    <property type="entry name" value="TRAF domain-like"/>
    <property type="match status" value="1"/>
</dbReference>
<protein>
    <recommendedName>
        <fullName evidence="3">MATH domain-containing protein</fullName>
    </recommendedName>
</protein>
<evidence type="ECO:0000313" key="4">
    <source>
        <dbReference type="EMBL" id="CAA7031281.1"/>
    </source>
</evidence>
<dbReference type="PROSITE" id="PS50144">
    <property type="entry name" value="MATH"/>
    <property type="match status" value="1"/>
</dbReference>
<dbReference type="Proteomes" id="UP000467841">
    <property type="component" value="Unassembled WGS sequence"/>
</dbReference>
<name>A0A6D2IUE2_9BRAS</name>